<feature type="domain" description="Glycosyl hydrolase 94 supersandwich" evidence="3">
    <location>
        <begin position="81"/>
        <end position="303"/>
    </location>
</feature>
<evidence type="ECO:0000313" key="6">
    <source>
        <dbReference type="Proteomes" id="UP000473323"/>
    </source>
</evidence>
<dbReference type="SUPFAM" id="SSF48208">
    <property type="entry name" value="Six-hairpin glycosidases"/>
    <property type="match status" value="1"/>
</dbReference>
<evidence type="ECO:0000256" key="1">
    <source>
        <dbReference type="ARBA" id="ARBA00022676"/>
    </source>
</evidence>
<dbReference type="PANTHER" id="PTHR37469:SF2">
    <property type="entry name" value="CELLOBIONIC ACID PHOSPHORYLASE"/>
    <property type="match status" value="1"/>
</dbReference>
<dbReference type="Proteomes" id="UP000473323">
    <property type="component" value="Unassembled WGS sequence"/>
</dbReference>
<evidence type="ECO:0000256" key="2">
    <source>
        <dbReference type="ARBA" id="ARBA00022679"/>
    </source>
</evidence>
<accession>A0A6L8TFX9</accession>
<dbReference type="AlphaFoldDB" id="A0A6L8TFX9"/>
<dbReference type="Pfam" id="PF17167">
    <property type="entry name" value="Glyco_hydro_94"/>
    <property type="match status" value="2"/>
</dbReference>
<name>A0A6L8TFX9_9FIRM</name>
<dbReference type="GO" id="GO:0005975">
    <property type="term" value="P:carbohydrate metabolic process"/>
    <property type="evidence" value="ECO:0007669"/>
    <property type="project" value="InterPro"/>
</dbReference>
<dbReference type="Gene3D" id="1.50.10.10">
    <property type="match status" value="1"/>
</dbReference>
<dbReference type="GO" id="GO:0016757">
    <property type="term" value="F:glycosyltransferase activity"/>
    <property type="evidence" value="ECO:0007669"/>
    <property type="project" value="UniProtKB-KW"/>
</dbReference>
<protein>
    <submittedName>
        <fullName evidence="5">Cellobiose phosphorylase</fullName>
    </submittedName>
</protein>
<dbReference type="InterPro" id="IPR010383">
    <property type="entry name" value="Glyco_hydrolase_94_b-supersand"/>
</dbReference>
<reference evidence="5 6" key="1">
    <citation type="journal article" date="2019" name="Nat. Med.">
        <title>A library of human gut bacterial isolates paired with longitudinal multiomics data enables mechanistic microbiome research.</title>
        <authorList>
            <person name="Poyet M."/>
            <person name="Groussin M."/>
            <person name="Gibbons S.M."/>
            <person name="Avila-Pacheco J."/>
            <person name="Jiang X."/>
            <person name="Kearney S.M."/>
            <person name="Perrotta A.R."/>
            <person name="Berdy B."/>
            <person name="Zhao S."/>
            <person name="Lieberman T.D."/>
            <person name="Swanson P.K."/>
            <person name="Smith M."/>
            <person name="Roesemann S."/>
            <person name="Alexander J.E."/>
            <person name="Rich S.A."/>
            <person name="Livny J."/>
            <person name="Vlamakis H."/>
            <person name="Clish C."/>
            <person name="Bullock K."/>
            <person name="Deik A."/>
            <person name="Scott J."/>
            <person name="Pierce K.A."/>
            <person name="Xavier R.J."/>
            <person name="Alm E.J."/>
        </authorList>
    </citation>
    <scope>NUCLEOTIDE SEQUENCE [LARGE SCALE GENOMIC DNA]</scope>
    <source>
        <strain evidence="5 6">BIOML-A4</strain>
    </source>
</reference>
<dbReference type="InterPro" id="IPR052047">
    <property type="entry name" value="GH94_Enzymes"/>
</dbReference>
<gene>
    <name evidence="5" type="ORF">GT694_13955</name>
</gene>
<organism evidence="5 6">
    <name type="scientific">Blautia massiliensis</name>
    <name type="common">ex Durand et al. 2017</name>
    <dbReference type="NCBI Taxonomy" id="1737424"/>
    <lineage>
        <taxon>Bacteria</taxon>
        <taxon>Bacillati</taxon>
        <taxon>Bacillota</taxon>
        <taxon>Clostridia</taxon>
        <taxon>Lachnospirales</taxon>
        <taxon>Lachnospiraceae</taxon>
        <taxon>Blautia</taxon>
    </lineage>
</organism>
<keyword evidence="1" id="KW-0328">Glycosyltransferase</keyword>
<proteinExistence type="predicted"/>
<keyword evidence="2" id="KW-0808">Transferase</keyword>
<feature type="domain" description="Glycosyl hydrolase 94 catalytic" evidence="4">
    <location>
        <begin position="613"/>
        <end position="805"/>
    </location>
</feature>
<dbReference type="InterPro" id="IPR008928">
    <property type="entry name" value="6-hairpin_glycosidase_sf"/>
</dbReference>
<dbReference type="InterPro" id="IPR012341">
    <property type="entry name" value="6hp_glycosidase-like_sf"/>
</dbReference>
<dbReference type="CDD" id="cd11749">
    <property type="entry name" value="GH94N_LBP_like"/>
    <property type="match status" value="1"/>
</dbReference>
<dbReference type="EMBL" id="WWVT01000025">
    <property type="protein sequence ID" value="MZL63126.1"/>
    <property type="molecule type" value="Genomic_DNA"/>
</dbReference>
<dbReference type="Gene3D" id="2.70.98.40">
    <property type="entry name" value="Glycoside hydrolase, family 65, N-terminal domain"/>
    <property type="match status" value="1"/>
</dbReference>
<evidence type="ECO:0000313" key="5">
    <source>
        <dbReference type="EMBL" id="MZL63126.1"/>
    </source>
</evidence>
<dbReference type="Pfam" id="PF06165">
    <property type="entry name" value="GH94_b-supersand"/>
    <property type="match status" value="1"/>
</dbReference>
<feature type="domain" description="Glycosyl hydrolase 94 catalytic" evidence="4">
    <location>
        <begin position="318"/>
        <end position="458"/>
    </location>
</feature>
<evidence type="ECO:0000259" key="3">
    <source>
        <dbReference type="Pfam" id="PF06165"/>
    </source>
</evidence>
<dbReference type="InterPro" id="IPR037018">
    <property type="entry name" value="GH65_N"/>
</dbReference>
<dbReference type="RefSeq" id="WP_161209831.1">
    <property type="nucleotide sequence ID" value="NZ_JBKUDZ010000009.1"/>
</dbReference>
<sequence>MKYIKFQDKNGSFSIENPENYSGLYIPLAGENGLKSAITPSLGGDSKLDQNHFLLEPVSIENLHNNRNTRNFWCKIKGKGYWSACGVSAEQEFQKYTDKQDKSSLEAGFMWQKLHRTSEKYGLQSEILSFVTVKGDAEVHLVKITNIEEEEQEITSVAVIPVYGRSADNLRDHRHVTSLLHRIRTTEYGVEVKPVLSFDERGHQKNNTAYFVYGSEGEGTEPESFYPDVEMFIGEGGSFLIPEVVREEKKGVPAGTEIEGKESVGGIRFASRVLRPHETAVYVVTAGISEKNQLPEETARFYRTEKQVAREFEHVKKHWTEKVNVSFETGDEDRDNYLKWICFQPILRRIYGCSFLPYHDYGKGGRGWRDLWQDCLALLIMDPSVVRQMIVDNYGGVRIDGTNATIIGNRQGEFIADRNNIARVWMDHAFWPFVTTQLYMDQTGDMNVLFEKIPYFKDLQTKRGTAHDEKWSSAYGENQKTESGEIYYGTVLEHILLENLCAFYDVGEHNEMKLHGADWNDAMDMAWENGESVAFTCAYAGNMKNIAEYLRKLQEKEMFDRIEVAEEMEILFTGDRELYESPEKKQQLLRQYTEKCAHDISGNTIVIRLDQLSRNLDEKADWMMENIRRREWVKDGENGWFNGYYDDHKRPVERAENSQVRMMLTSQVFAIMSKTAQKDQIESICKSADKYLFDRQAGGYRLNTNFHEEKFDLGRMFGFAYGEKENGAVFSHMAVMYGNALYKNGYAKEGHKVLETLLDAAMDFENSRMYPGIPEYFDNQGRGLYAYLTGAASWYMLTMITEVFGVRGDLGDLVIAPALMPEQYNENGQASLTMEFAGRKLEICICNLEKKLPSEYKIKTVWCDEKEMKNKQSTCVRIDRELLEKLSVKETHRIKVELM</sequence>
<dbReference type="PANTHER" id="PTHR37469">
    <property type="entry name" value="CELLOBIONIC ACID PHOSPHORYLASE-RELATED"/>
    <property type="match status" value="1"/>
</dbReference>
<evidence type="ECO:0000259" key="4">
    <source>
        <dbReference type="Pfam" id="PF17167"/>
    </source>
</evidence>
<dbReference type="InterPro" id="IPR033432">
    <property type="entry name" value="GH94_catalytic"/>
</dbReference>
<comment type="caution">
    <text evidence="5">The sequence shown here is derived from an EMBL/GenBank/DDBJ whole genome shotgun (WGS) entry which is preliminary data.</text>
</comment>